<dbReference type="Proteomes" id="UP000192578">
    <property type="component" value="Unassembled WGS sequence"/>
</dbReference>
<accession>A0A1W0WD39</accession>
<dbReference type="InterPro" id="IPR027417">
    <property type="entry name" value="P-loop_NTPase"/>
</dbReference>
<dbReference type="PANTHER" id="PTHR45418:SF1">
    <property type="entry name" value="CANCER_TESTIS ANTIGEN 55"/>
    <property type="match status" value="1"/>
</dbReference>
<dbReference type="GO" id="GO:0005524">
    <property type="term" value="F:ATP binding"/>
    <property type="evidence" value="ECO:0007669"/>
    <property type="project" value="UniProtKB-KW"/>
</dbReference>
<evidence type="ECO:0000256" key="7">
    <source>
        <dbReference type="ARBA" id="ARBA00022806"/>
    </source>
</evidence>
<evidence type="ECO:0000256" key="8">
    <source>
        <dbReference type="ARBA" id="ARBA00022840"/>
    </source>
</evidence>
<evidence type="ECO:0000259" key="12">
    <source>
        <dbReference type="Pfam" id="PF13087"/>
    </source>
</evidence>
<dbReference type="GO" id="GO:0005737">
    <property type="term" value="C:cytoplasm"/>
    <property type="evidence" value="ECO:0007669"/>
    <property type="project" value="UniProtKB-SubCell"/>
</dbReference>
<organism evidence="14 15">
    <name type="scientific">Hypsibius exemplaris</name>
    <name type="common">Freshwater tardigrade</name>
    <dbReference type="NCBI Taxonomy" id="2072580"/>
    <lineage>
        <taxon>Eukaryota</taxon>
        <taxon>Metazoa</taxon>
        <taxon>Ecdysozoa</taxon>
        <taxon>Tardigrada</taxon>
        <taxon>Eutardigrada</taxon>
        <taxon>Parachela</taxon>
        <taxon>Hypsibioidea</taxon>
        <taxon>Hypsibiidae</taxon>
        <taxon>Hypsibius</taxon>
    </lineage>
</organism>
<dbReference type="CDD" id="cd18808">
    <property type="entry name" value="SF1_C_Upf1"/>
    <property type="match status" value="1"/>
</dbReference>
<reference evidence="15" key="1">
    <citation type="submission" date="2017-01" db="EMBL/GenBank/DDBJ databases">
        <title>Comparative genomics of anhydrobiosis in the tardigrade Hypsibius dujardini.</title>
        <authorList>
            <person name="Yoshida Y."/>
            <person name="Koutsovoulos G."/>
            <person name="Laetsch D."/>
            <person name="Stevens L."/>
            <person name="Kumar S."/>
            <person name="Horikawa D."/>
            <person name="Ishino K."/>
            <person name="Komine S."/>
            <person name="Tomita M."/>
            <person name="Blaxter M."/>
            <person name="Arakawa K."/>
        </authorList>
    </citation>
    <scope>NUCLEOTIDE SEQUENCE [LARGE SCALE GENOMIC DNA]</scope>
    <source>
        <strain evidence="15">Z151</strain>
    </source>
</reference>
<keyword evidence="15" id="KW-1185">Reference proteome</keyword>
<dbReference type="Pfam" id="PF21634">
    <property type="entry name" value="MOV-10_beta-barrel"/>
    <property type="match status" value="1"/>
</dbReference>
<evidence type="ECO:0000256" key="10">
    <source>
        <dbReference type="SAM" id="MobiDB-lite"/>
    </source>
</evidence>
<evidence type="ECO:0000256" key="5">
    <source>
        <dbReference type="ARBA" id="ARBA00022741"/>
    </source>
</evidence>
<gene>
    <name evidence="14" type="ORF">BV898_12629</name>
</gene>
<name>A0A1W0WD39_HYPEX</name>
<sequence>MFQRLLNAVGLGRQHQHQQDRRPLQGSCEDLDRHSSSSDEIANQNAFSPGAESEFWDCEEANDCGNEFIKRTEQPIKRSTIGLLVDKPNVPSRPAVIYVTTVSLETEIVSGVTVNSVMGNEGTRTVKIFLPAELLPVPHQGDKLIVRYQDDGRRHNLSDLLIPDSVDYIRRRDDELVRVTGRGETLNGNQFVYFEKGACCDLSAMPVDAPCEVGALYKLSMVESKQPRHHIWRAHSMEYQGGSPVNRITPDETKITVVPLVELGKIPFGSIGSGVITICNVDPERRRTLLRVSITGLPLQLIGPVSLSEPHQTDQPTTIFHRSVDYFPHKEIKPLSLSSFEEAHVTVRVVGMCSGVLRFAVHFHFHGWLTRTCVVNANILDISGKEDLTVREEVALPRPDCRNLGRSLCKGDATERLKEIVNSQRVMGLVRAPKLCSPEEDKLSGWTSQFREQYRIPDLMMDVLNDSTLTREVLTEKYPILLQSINLENYAEKFHTLMYMEEHSELVSVRSYDLVSDGMSLIDKGKDTYRLKLENLQEQRPSLVRGDTAAVRSVADRDGSRYQGRIVKVGLDYVDMTFDSKFTEHYFKPALMLDFAFFPNRNCYRRIHNVMNMAKRNLSSRLFFPDLKNRDRCIKRISQALAGTEQLEFVNKNLNESQQQAVKMVVVGRCQPMAHVIFGPPGTGKTVTVVEITLQVFTRNPKSRILVSGPSNSAIDFIGQKLIDSGRVPTDSLRRILSVQRTHDKVPVQLADSVQTGCVNQLPEQQRIVLTTCLCASFLVDQTQNFTHVIVDEAGFATEPEILIPLAAVAGRPDVQVVLAGDPQQLGPVVFSAYSKEFGLEKSLLSRLLELPAYGEWTDEHGNTHPYCPYLVSKLDINYRTVDSLLKVPSKFFYNGELKSNIGDDQNVYAPRLGLPALSFWPVKALETRESRSPSIANPGQVNVVCQLMQNLLTVGITADNIGIITPYRLQAEHIRKALLGCQLTVPKIGTVEEFQGQEKDAVIFSTVRAREFFHAQTSVKDLLGFVACPKRTNVALTRARFIFMLIGDPAVLAMDKHWNGILRYCCVEDLYQTDLYNKHDYPPPPLLSVTDVAANTDQNEQLVPEERECEFAEVIL</sequence>
<dbReference type="OrthoDB" id="6513042at2759"/>
<evidence type="ECO:0000256" key="4">
    <source>
        <dbReference type="ARBA" id="ARBA00022490"/>
    </source>
</evidence>
<evidence type="ECO:0000313" key="15">
    <source>
        <dbReference type="Proteomes" id="UP000192578"/>
    </source>
</evidence>
<evidence type="ECO:0000259" key="11">
    <source>
        <dbReference type="Pfam" id="PF13086"/>
    </source>
</evidence>
<evidence type="ECO:0000259" key="13">
    <source>
        <dbReference type="Pfam" id="PF21634"/>
    </source>
</evidence>
<keyword evidence="8" id="KW-0067">ATP-binding</keyword>
<comment type="caution">
    <text evidence="14">The sequence shown here is derived from an EMBL/GenBank/DDBJ whole genome shotgun (WGS) entry which is preliminary data.</text>
</comment>
<dbReference type="InterPro" id="IPR047187">
    <property type="entry name" value="SF1_C_Upf1"/>
</dbReference>
<evidence type="ECO:0000256" key="2">
    <source>
        <dbReference type="ARBA" id="ARBA00005601"/>
    </source>
</evidence>
<dbReference type="GO" id="GO:0003724">
    <property type="term" value="F:RNA helicase activity"/>
    <property type="evidence" value="ECO:0007669"/>
    <property type="project" value="UniProtKB-EC"/>
</dbReference>
<dbReference type="EMBL" id="MTYJ01000130">
    <property type="protein sequence ID" value="OQV13087.1"/>
    <property type="molecule type" value="Genomic_DNA"/>
</dbReference>
<comment type="subcellular location">
    <subcellularLocation>
        <location evidence="1">Cytoplasm</location>
    </subcellularLocation>
</comment>
<feature type="domain" description="DNA2/NAM7 helicase helicase" evidence="11">
    <location>
        <begin position="758"/>
        <end position="832"/>
    </location>
</feature>
<feature type="domain" description="Helicase MOV-10-like beta-barrel" evidence="13">
    <location>
        <begin position="513"/>
        <end position="588"/>
    </location>
</feature>
<dbReference type="InterPro" id="IPR049080">
    <property type="entry name" value="MOV-10-like_beta-barrel"/>
</dbReference>
<evidence type="ECO:0000256" key="3">
    <source>
        <dbReference type="ARBA" id="ARBA00012552"/>
    </source>
</evidence>
<feature type="domain" description="DNA2/NAM7 helicase helicase" evidence="11">
    <location>
        <begin position="653"/>
        <end position="746"/>
    </location>
</feature>
<dbReference type="InterPro" id="IPR041677">
    <property type="entry name" value="DNA2/NAM7_AAA_11"/>
</dbReference>
<keyword evidence="4" id="KW-0963">Cytoplasm</keyword>
<dbReference type="EC" id="3.6.4.13" evidence="3"/>
<dbReference type="SUPFAM" id="SSF52540">
    <property type="entry name" value="P-loop containing nucleoside triphosphate hydrolases"/>
    <property type="match status" value="1"/>
</dbReference>
<dbReference type="Pfam" id="PF13086">
    <property type="entry name" value="AAA_11"/>
    <property type="match status" value="2"/>
</dbReference>
<feature type="domain" description="DNA2/NAM7 helicase-like C-terminal" evidence="12">
    <location>
        <begin position="869"/>
        <end position="1049"/>
    </location>
</feature>
<protein>
    <recommendedName>
        <fullName evidence="3">RNA helicase</fullName>
        <ecNumber evidence="3">3.6.4.13</ecNumber>
    </recommendedName>
</protein>
<dbReference type="Pfam" id="PF13087">
    <property type="entry name" value="AAA_12"/>
    <property type="match status" value="1"/>
</dbReference>
<proteinExistence type="inferred from homology"/>
<keyword evidence="7 14" id="KW-0347">Helicase</keyword>
<dbReference type="GO" id="GO:0016787">
    <property type="term" value="F:hydrolase activity"/>
    <property type="evidence" value="ECO:0007669"/>
    <property type="project" value="UniProtKB-KW"/>
</dbReference>
<dbReference type="Gene3D" id="3.40.50.300">
    <property type="entry name" value="P-loop containing nucleotide triphosphate hydrolases"/>
    <property type="match status" value="2"/>
</dbReference>
<evidence type="ECO:0000256" key="6">
    <source>
        <dbReference type="ARBA" id="ARBA00022801"/>
    </source>
</evidence>
<evidence type="ECO:0000256" key="1">
    <source>
        <dbReference type="ARBA" id="ARBA00004496"/>
    </source>
</evidence>
<dbReference type="InterPro" id="IPR041679">
    <property type="entry name" value="DNA2/NAM7-like_C"/>
</dbReference>
<comment type="similarity">
    <text evidence="2">Belongs to the DNA2/NAM7 helicase family. SDE3 subfamily.</text>
</comment>
<feature type="region of interest" description="Disordered" evidence="10">
    <location>
        <begin position="9"/>
        <end position="46"/>
    </location>
</feature>
<keyword evidence="5" id="KW-0547">Nucleotide-binding</keyword>
<evidence type="ECO:0000256" key="9">
    <source>
        <dbReference type="ARBA" id="ARBA00047984"/>
    </source>
</evidence>
<dbReference type="AlphaFoldDB" id="A0A1W0WD39"/>
<evidence type="ECO:0000313" key="14">
    <source>
        <dbReference type="EMBL" id="OQV13087.1"/>
    </source>
</evidence>
<dbReference type="PANTHER" id="PTHR45418">
    <property type="entry name" value="CANCER/TESTIS ANTIGEN 55"/>
    <property type="match status" value="1"/>
</dbReference>
<comment type="catalytic activity">
    <reaction evidence="9">
        <text>ATP + H2O = ADP + phosphate + H(+)</text>
        <dbReference type="Rhea" id="RHEA:13065"/>
        <dbReference type="ChEBI" id="CHEBI:15377"/>
        <dbReference type="ChEBI" id="CHEBI:15378"/>
        <dbReference type="ChEBI" id="CHEBI:30616"/>
        <dbReference type="ChEBI" id="CHEBI:43474"/>
        <dbReference type="ChEBI" id="CHEBI:456216"/>
        <dbReference type="EC" id="3.6.4.13"/>
    </reaction>
</comment>
<keyword evidence="6" id="KW-0378">Hydrolase</keyword>